<dbReference type="PROSITE" id="PS50245">
    <property type="entry name" value="CAP_GLY_2"/>
    <property type="match status" value="1"/>
</dbReference>
<dbReference type="Proteomes" id="UP000838763">
    <property type="component" value="Unassembled WGS sequence"/>
</dbReference>
<proteinExistence type="predicted"/>
<keyword evidence="2" id="KW-0677">Repeat</keyword>
<dbReference type="PANTHER" id="PTHR24366:SF96">
    <property type="entry name" value="LEUCINE RICH REPEAT CONTAINING 53"/>
    <property type="match status" value="1"/>
</dbReference>
<feature type="compositionally biased region" description="Acidic residues" evidence="3">
    <location>
        <begin position="494"/>
        <end position="518"/>
    </location>
</feature>
<dbReference type="EMBL" id="CALLCH030000015">
    <property type="protein sequence ID" value="CAI4216722.1"/>
    <property type="molecule type" value="Genomic_DNA"/>
</dbReference>
<name>A0A9P1H637_9PEZI</name>
<dbReference type="Gene3D" id="2.30.30.190">
    <property type="entry name" value="CAP Gly-rich-like domain"/>
    <property type="match status" value="1"/>
</dbReference>
<dbReference type="AlphaFoldDB" id="A0A9P1H637"/>
<feature type="compositionally biased region" description="Gly residues" evidence="3">
    <location>
        <begin position="533"/>
        <end position="549"/>
    </location>
</feature>
<evidence type="ECO:0000313" key="5">
    <source>
        <dbReference type="EMBL" id="CAI4216722.1"/>
    </source>
</evidence>
<comment type="caution">
    <text evidence="5">The sequence shown here is derived from an EMBL/GenBank/DDBJ whole genome shotgun (WGS) entry which is preliminary data.</text>
</comment>
<dbReference type="OrthoDB" id="5273213at2759"/>
<accession>A0A9P1H637</accession>
<keyword evidence="6" id="KW-1185">Reference proteome</keyword>
<dbReference type="InterPro" id="IPR032675">
    <property type="entry name" value="LRR_dom_sf"/>
</dbReference>
<evidence type="ECO:0000256" key="2">
    <source>
        <dbReference type="ARBA" id="ARBA00022737"/>
    </source>
</evidence>
<dbReference type="InterPro" id="IPR000938">
    <property type="entry name" value="CAP-Gly_domain"/>
</dbReference>
<evidence type="ECO:0000259" key="4">
    <source>
        <dbReference type="PROSITE" id="PS50245"/>
    </source>
</evidence>
<evidence type="ECO:0000256" key="1">
    <source>
        <dbReference type="ARBA" id="ARBA00022614"/>
    </source>
</evidence>
<organism evidence="5 6">
    <name type="scientific">Parascedosporium putredinis</name>
    <dbReference type="NCBI Taxonomy" id="1442378"/>
    <lineage>
        <taxon>Eukaryota</taxon>
        <taxon>Fungi</taxon>
        <taxon>Dikarya</taxon>
        <taxon>Ascomycota</taxon>
        <taxon>Pezizomycotina</taxon>
        <taxon>Sordariomycetes</taxon>
        <taxon>Hypocreomycetidae</taxon>
        <taxon>Microascales</taxon>
        <taxon>Microascaceae</taxon>
        <taxon>Parascedosporium</taxon>
    </lineage>
</organism>
<evidence type="ECO:0000256" key="3">
    <source>
        <dbReference type="SAM" id="MobiDB-lite"/>
    </source>
</evidence>
<keyword evidence="1" id="KW-0433">Leucine-rich repeat</keyword>
<dbReference type="PANTHER" id="PTHR24366">
    <property type="entry name" value="IG(IMMUNOGLOBULIN) AND LRR(LEUCINE RICH REPEAT) DOMAINS"/>
    <property type="match status" value="1"/>
</dbReference>
<dbReference type="SUPFAM" id="SSF52047">
    <property type="entry name" value="RNI-like"/>
    <property type="match status" value="1"/>
</dbReference>
<reference evidence="5" key="1">
    <citation type="submission" date="2022-11" db="EMBL/GenBank/DDBJ databases">
        <authorList>
            <person name="Scott C."/>
            <person name="Bruce N."/>
        </authorList>
    </citation>
    <scope>NUCLEOTIDE SEQUENCE</scope>
</reference>
<dbReference type="PROSITE" id="PS00845">
    <property type="entry name" value="CAP_GLY_1"/>
    <property type="match status" value="1"/>
</dbReference>
<feature type="domain" description="CAP-Gly" evidence="4">
    <location>
        <begin position="26"/>
        <end position="72"/>
    </location>
</feature>
<gene>
    <name evidence="5" type="ORF">PPNO1_LOCUS6371</name>
</gene>
<dbReference type="InterPro" id="IPR036859">
    <property type="entry name" value="CAP-Gly_dom_sf"/>
</dbReference>
<protein>
    <recommendedName>
        <fullName evidence="4">CAP-Gly domain-containing protein</fullName>
    </recommendedName>
</protein>
<dbReference type="SMART" id="SM01052">
    <property type="entry name" value="CAP_GLY"/>
    <property type="match status" value="1"/>
</dbReference>
<sequence length="583" mass="63658">MSAGPPPRVGQRVSYDGAVCTVRYVGDVAGTSGVWLGVEWDDPTRGKHDGSHKGTKYFKCLSNSPTAASFVRPSRPAEKPQGFLSALHEKYASEVDATTNAPVSSARLIEISGKVVEEVGFNKIRSRLARVEDLKIVILDGMRVSSTAAMGLSDGRFDSMTVAETCPKIIELDLSRNLFDNFGLLVEVCGQLPDLRSLRINGNRFQDVLRDHSLEKADHIFTHVKELALEETLLRWDDICHITARFGSLASLHCGTNQLTAIPTALPKALSSSLTVLNLEFNGFKALSDVTMLSSLVSLRNLHLKGNSISAVTSDPSIPISPFPPSIHYVDLSYNQIPSWDFVDSLQSVFPGLTALRLAHNPIYEIQDQTAQQESRGASSEEAHMITIARLSQLKTLNFVSVTPNDRANAEMFYLSRIAKQLAAVAEDAGAEVLRAHPRYAELCEEYGEPDIIRRKEVNPDFLEARLVTVTFKYLDPAEKVANKAHLGNGEWDPAADLDEKEGDSSDEEDEIAGDEMEWAVGEQGGESAAPKGLGGGGDQEAGEASGGVVGRWIKREQELLDSPRALRFCVDGQEAKIRVEVK</sequence>
<dbReference type="Gene3D" id="3.80.10.10">
    <property type="entry name" value="Ribonuclease Inhibitor"/>
    <property type="match status" value="2"/>
</dbReference>
<feature type="region of interest" description="Disordered" evidence="3">
    <location>
        <begin position="486"/>
        <end position="549"/>
    </location>
</feature>
<dbReference type="Pfam" id="PF01302">
    <property type="entry name" value="CAP_GLY"/>
    <property type="match status" value="1"/>
</dbReference>
<dbReference type="SUPFAM" id="SSF74924">
    <property type="entry name" value="Cap-Gly domain"/>
    <property type="match status" value="1"/>
</dbReference>
<evidence type="ECO:0000313" key="6">
    <source>
        <dbReference type="Proteomes" id="UP000838763"/>
    </source>
</evidence>